<dbReference type="PANTHER" id="PTHR13237:SF8">
    <property type="entry name" value="SOMETHING ABOUT SILENCING PROTEIN 10"/>
    <property type="match status" value="1"/>
</dbReference>
<feature type="coiled-coil region" evidence="5">
    <location>
        <begin position="283"/>
        <end position="310"/>
    </location>
</feature>
<keyword evidence="4" id="KW-0539">Nucleus</keyword>
<comment type="subcellular location">
    <subcellularLocation>
        <location evidence="1">Nucleus</location>
    </subcellularLocation>
</comment>
<evidence type="ECO:0000256" key="5">
    <source>
        <dbReference type="SAM" id="Coils"/>
    </source>
</evidence>
<proteinExistence type="inferred from homology"/>
<protein>
    <recommendedName>
        <fullName evidence="7">Sas10 C-terminal domain-containing protein</fullName>
    </recommendedName>
</protein>
<dbReference type="EMBL" id="AHKC01005529">
    <property type="protein sequence ID" value="EKF38507.1"/>
    <property type="molecule type" value="Genomic_DNA"/>
</dbReference>
<sequence>MPKKNALRKRSRREVEEEEIVEDLDLDVDDYNVEEEDVIHNRRGKAKRDEQAELAAVLPSDAHKLEGYDDDDDERGAHLEEETLALEANKSMRRRVIESDFDVGGIMSSVKRKRNGESDAALNVAPVVEAVERDYAALSSSERMSIVQKESPELIKMLEEMKQYLAEVKELAKPLQELFFQRRFSDADRNLVQFLETKVQLMLSYCMHVTFYLLLKTEGKKVSGHPVIDNLVEIRVYLEKLFPLEEKLQYSLNRLLSGKTTAAARLDALRPLQHNERGVLATNTEAKKRRKQLEAMKEAEEIEKEELTTMNRIQTKKSATLNETSSFDRKTMVSALGYREDEDQYFAKLVAGGEEEDEGTQGLSLIERLRRRQQSFADGVAGNPNDSSDEEGPVVGDDEDEDDEANSGEDDLLGEGEDGDEGDYETLLEEEQVRLMRAKTEESRPKPKLVEPEVDRRKTSKKIETHRGLTKSRPKDRKTPRTAQRRKYEKGMRIHKAQTRTCQPEPEGGFIGLPAIKSKVTQSIRF</sequence>
<accession>K2PBN1</accession>
<dbReference type="InterPro" id="IPR007146">
    <property type="entry name" value="Sas10/Utp3/C1D"/>
</dbReference>
<dbReference type="PANTHER" id="PTHR13237">
    <property type="entry name" value="SOMETHING ABOUT SILENCING PROTEIN 10-RELATED"/>
    <property type="match status" value="1"/>
</dbReference>
<organism evidence="8 9">
    <name type="scientific">Trypanosoma cruzi marinkellei</name>
    <dbReference type="NCBI Taxonomy" id="85056"/>
    <lineage>
        <taxon>Eukaryota</taxon>
        <taxon>Discoba</taxon>
        <taxon>Euglenozoa</taxon>
        <taxon>Kinetoplastea</taxon>
        <taxon>Metakinetoplastina</taxon>
        <taxon>Trypanosomatida</taxon>
        <taxon>Trypanosomatidae</taxon>
        <taxon>Trypanosoma</taxon>
        <taxon>Schizotrypanum</taxon>
    </lineage>
</organism>
<evidence type="ECO:0000313" key="8">
    <source>
        <dbReference type="EMBL" id="EKF38507.1"/>
    </source>
</evidence>
<dbReference type="AlphaFoldDB" id="K2PBN1"/>
<dbReference type="GO" id="GO:0000462">
    <property type="term" value="P:maturation of SSU-rRNA from tricistronic rRNA transcript (SSU-rRNA, 5.8S rRNA, LSU-rRNA)"/>
    <property type="evidence" value="ECO:0007669"/>
    <property type="project" value="TreeGrafter"/>
</dbReference>
<keyword evidence="5" id="KW-0175">Coiled coil</keyword>
<feature type="compositionally biased region" description="Basic residues" evidence="6">
    <location>
        <begin position="468"/>
        <end position="498"/>
    </location>
</feature>
<reference evidence="8 9" key="1">
    <citation type="journal article" date="2012" name="BMC Genomics">
        <title>Comparative genomic analysis of human infective Trypanosoma cruzi lineages with the bat-restricted subspecies T. cruzi marinkellei.</title>
        <authorList>
            <person name="Franzen O."/>
            <person name="Talavera-Lopez C."/>
            <person name="Ochaya S."/>
            <person name="Butler C.E."/>
            <person name="Messenger L.A."/>
            <person name="Lewis M.D."/>
            <person name="Llewellyn M.S."/>
            <person name="Marinkelle C.J."/>
            <person name="Tyler K.M."/>
            <person name="Miles M.A."/>
            <person name="Andersson B."/>
        </authorList>
    </citation>
    <scope>NUCLEOTIDE SEQUENCE [LARGE SCALE GENOMIC DNA]</scope>
    <source>
        <strain evidence="8 9">B7</strain>
    </source>
</reference>
<dbReference type="OrthoDB" id="203440at2759"/>
<evidence type="ECO:0000256" key="6">
    <source>
        <dbReference type="SAM" id="MobiDB-lite"/>
    </source>
</evidence>
<name>K2PBN1_TRYCR</name>
<dbReference type="Pfam" id="PF09368">
    <property type="entry name" value="Sas10"/>
    <property type="match status" value="1"/>
</dbReference>
<evidence type="ECO:0000259" key="7">
    <source>
        <dbReference type="Pfam" id="PF09368"/>
    </source>
</evidence>
<feature type="compositionally biased region" description="Basic and acidic residues" evidence="6">
    <location>
        <begin position="431"/>
        <end position="467"/>
    </location>
</feature>
<evidence type="ECO:0000256" key="2">
    <source>
        <dbReference type="ARBA" id="ARBA00010979"/>
    </source>
</evidence>
<comment type="caution">
    <text evidence="8">The sequence shown here is derived from an EMBL/GenBank/DDBJ whole genome shotgun (WGS) entry which is preliminary data.</text>
</comment>
<keyword evidence="3" id="KW-0597">Phosphoprotein</keyword>
<dbReference type="Pfam" id="PF04000">
    <property type="entry name" value="Sas10_Utp3"/>
    <property type="match status" value="1"/>
</dbReference>
<evidence type="ECO:0000256" key="1">
    <source>
        <dbReference type="ARBA" id="ARBA00004123"/>
    </source>
</evidence>
<dbReference type="Proteomes" id="UP000007350">
    <property type="component" value="Unassembled WGS sequence"/>
</dbReference>
<gene>
    <name evidence="8" type="ORF">MOQ_001285</name>
</gene>
<evidence type="ECO:0000313" key="9">
    <source>
        <dbReference type="Proteomes" id="UP000007350"/>
    </source>
</evidence>
<dbReference type="GO" id="GO:0032040">
    <property type="term" value="C:small-subunit processome"/>
    <property type="evidence" value="ECO:0007669"/>
    <property type="project" value="TreeGrafter"/>
</dbReference>
<keyword evidence="9" id="KW-1185">Reference proteome</keyword>
<comment type="similarity">
    <text evidence="2">Belongs to the SAS10 family.</text>
</comment>
<dbReference type="InterPro" id="IPR018972">
    <property type="entry name" value="Sas10_C_dom"/>
</dbReference>
<evidence type="ECO:0000256" key="3">
    <source>
        <dbReference type="ARBA" id="ARBA00022553"/>
    </source>
</evidence>
<feature type="region of interest" description="Disordered" evidence="6">
    <location>
        <begin position="376"/>
        <end position="510"/>
    </location>
</feature>
<evidence type="ECO:0000256" key="4">
    <source>
        <dbReference type="ARBA" id="ARBA00023242"/>
    </source>
</evidence>
<feature type="compositionally biased region" description="Acidic residues" evidence="6">
    <location>
        <begin position="387"/>
        <end position="430"/>
    </location>
</feature>
<feature type="domain" description="Sas10 C-terminal" evidence="7">
    <location>
        <begin position="454"/>
        <end position="526"/>
    </location>
</feature>